<reference evidence="6" key="1">
    <citation type="submission" date="2025-08" db="UniProtKB">
        <authorList>
            <consortium name="Ensembl"/>
        </authorList>
    </citation>
    <scope>IDENTIFICATION</scope>
</reference>
<evidence type="ECO:0000256" key="3">
    <source>
        <dbReference type="ARBA" id="ARBA00023242"/>
    </source>
</evidence>
<reference evidence="6" key="2">
    <citation type="submission" date="2025-09" db="UniProtKB">
        <authorList>
            <consortium name="Ensembl"/>
        </authorList>
    </citation>
    <scope>IDENTIFICATION</scope>
</reference>
<evidence type="ECO:0000256" key="4">
    <source>
        <dbReference type="SAM" id="MobiDB-lite"/>
    </source>
</evidence>
<dbReference type="AlphaFoldDB" id="A0A3B4Y073"/>
<dbReference type="InterPro" id="IPR007042">
    <property type="entry name" value="SERRATE/Ars2_C"/>
</dbReference>
<feature type="compositionally biased region" description="Basic and acidic residues" evidence="4">
    <location>
        <begin position="49"/>
        <end position="60"/>
    </location>
</feature>
<accession>A0A3B4Y073</accession>
<feature type="domain" description="SERRATE/Ars2 C-terminal" evidence="5">
    <location>
        <begin position="11"/>
        <end position="112"/>
    </location>
</feature>
<evidence type="ECO:0000256" key="1">
    <source>
        <dbReference type="ARBA" id="ARBA00004123"/>
    </source>
</evidence>
<comment type="similarity">
    <text evidence="2">Belongs to the ARS2 family.</text>
</comment>
<evidence type="ECO:0000259" key="5">
    <source>
        <dbReference type="Pfam" id="PF04959"/>
    </source>
</evidence>
<dbReference type="GO" id="GO:0031053">
    <property type="term" value="P:primary miRNA processing"/>
    <property type="evidence" value="ECO:0007669"/>
    <property type="project" value="TreeGrafter"/>
</dbReference>
<dbReference type="Proteomes" id="UP000261360">
    <property type="component" value="Unplaced"/>
</dbReference>
<feature type="region of interest" description="Disordered" evidence="4">
    <location>
        <begin position="39"/>
        <end position="60"/>
    </location>
</feature>
<comment type="subcellular location">
    <subcellularLocation>
        <location evidence="1">Nucleus</location>
    </subcellularLocation>
</comment>
<dbReference type="PANTHER" id="PTHR13165:SF0">
    <property type="entry name" value="SERRATE RNA EFFECTOR MOLECULE HOMOLOG"/>
    <property type="match status" value="1"/>
</dbReference>
<keyword evidence="3" id="KW-0539">Nucleus</keyword>
<dbReference type="GO" id="GO:0016604">
    <property type="term" value="C:nuclear body"/>
    <property type="evidence" value="ECO:0007669"/>
    <property type="project" value="TreeGrafter"/>
</dbReference>
<organism evidence="6 7">
    <name type="scientific">Seriola lalandi dorsalis</name>
    <dbReference type="NCBI Taxonomy" id="1841481"/>
    <lineage>
        <taxon>Eukaryota</taxon>
        <taxon>Metazoa</taxon>
        <taxon>Chordata</taxon>
        <taxon>Craniata</taxon>
        <taxon>Vertebrata</taxon>
        <taxon>Euteleostomi</taxon>
        <taxon>Actinopterygii</taxon>
        <taxon>Neopterygii</taxon>
        <taxon>Teleostei</taxon>
        <taxon>Neoteleostei</taxon>
        <taxon>Acanthomorphata</taxon>
        <taxon>Carangaria</taxon>
        <taxon>Carangiformes</taxon>
        <taxon>Carangidae</taxon>
        <taxon>Seriola</taxon>
    </lineage>
</organism>
<keyword evidence="7" id="KW-1185">Reference proteome</keyword>
<proteinExistence type="inferred from homology"/>
<sequence>MPHRCGLIHVRGPLPVAKITAAEVSEHQKMCEERLSPLLSPSETLSEEEAARLGKKDPEQEVEKFLSANAQELSKDKWLCPLSGKKFKAPEFVRKHILNKHAEKVAAVRQEVILSTERPTQPCPCQPAPSCVLPDPLPGGVQSVLHLHCHHGVFI</sequence>
<evidence type="ECO:0000313" key="6">
    <source>
        <dbReference type="Ensembl" id="ENSSLDP00000024205.1"/>
    </source>
</evidence>
<name>A0A3B4Y073_SERLL</name>
<protein>
    <recommendedName>
        <fullName evidence="5">SERRATE/Ars2 C-terminal domain-containing protein</fullName>
    </recommendedName>
</protein>
<dbReference type="Pfam" id="PF04959">
    <property type="entry name" value="ARS2"/>
    <property type="match status" value="1"/>
</dbReference>
<dbReference type="GeneTree" id="ENSGT00390000005492"/>
<dbReference type="Ensembl" id="ENSSLDT00000024977.1">
    <property type="protein sequence ID" value="ENSSLDP00000024205.1"/>
    <property type="gene ID" value="ENSSLDG00000018874.1"/>
</dbReference>
<evidence type="ECO:0000313" key="7">
    <source>
        <dbReference type="Proteomes" id="UP000261360"/>
    </source>
</evidence>
<dbReference type="PANTHER" id="PTHR13165">
    <property type="entry name" value="ARSENITE-RESISTANCE PROTEIN 2"/>
    <property type="match status" value="1"/>
</dbReference>
<evidence type="ECO:0000256" key="2">
    <source>
        <dbReference type="ARBA" id="ARBA00005407"/>
    </source>
</evidence>
<dbReference type="InterPro" id="IPR039727">
    <property type="entry name" value="SE/Ars2"/>
</dbReference>
<dbReference type="STRING" id="1841481.ENSSLDP00000024205"/>